<evidence type="ECO:0000256" key="1">
    <source>
        <dbReference type="SAM" id="MobiDB-lite"/>
    </source>
</evidence>
<organism evidence="4 5">
    <name type="scientific">Variovorax dokdonensis</name>
    <dbReference type="NCBI Taxonomy" id="344883"/>
    <lineage>
        <taxon>Bacteria</taxon>
        <taxon>Pseudomonadati</taxon>
        <taxon>Pseudomonadota</taxon>
        <taxon>Betaproteobacteria</taxon>
        <taxon>Burkholderiales</taxon>
        <taxon>Comamonadaceae</taxon>
        <taxon>Variovorax</taxon>
    </lineage>
</organism>
<dbReference type="EMBL" id="JASZYV010000002">
    <property type="protein sequence ID" value="MDM0045509.1"/>
    <property type="molecule type" value="Genomic_DNA"/>
</dbReference>
<gene>
    <name evidence="4" type="ORF">QTH91_13530</name>
</gene>
<feature type="region of interest" description="Disordered" evidence="1">
    <location>
        <begin position="167"/>
        <end position="198"/>
    </location>
</feature>
<proteinExistence type="predicted"/>
<dbReference type="Pfam" id="PF09832">
    <property type="entry name" value="DUF2059"/>
    <property type="match status" value="1"/>
</dbReference>
<name>A0ABT7NC33_9BURK</name>
<evidence type="ECO:0000313" key="5">
    <source>
        <dbReference type="Proteomes" id="UP001174908"/>
    </source>
</evidence>
<evidence type="ECO:0000313" key="4">
    <source>
        <dbReference type="EMBL" id="MDM0045509.1"/>
    </source>
</evidence>
<feature type="compositionally biased region" description="Low complexity" evidence="1">
    <location>
        <begin position="182"/>
        <end position="198"/>
    </location>
</feature>
<keyword evidence="5" id="KW-1185">Reference proteome</keyword>
<comment type="caution">
    <text evidence="4">The sequence shown here is derived from an EMBL/GenBank/DDBJ whole genome shotgun (WGS) entry which is preliminary data.</text>
</comment>
<dbReference type="RefSeq" id="WP_286660577.1">
    <property type="nucleotide sequence ID" value="NZ_JASZYV010000002.1"/>
</dbReference>
<feature type="chain" id="PRO_5047452981" evidence="2">
    <location>
        <begin position="22"/>
        <end position="198"/>
    </location>
</feature>
<keyword evidence="2" id="KW-0732">Signal</keyword>
<evidence type="ECO:0000256" key="2">
    <source>
        <dbReference type="SAM" id="SignalP"/>
    </source>
</evidence>
<dbReference type="Proteomes" id="UP001174908">
    <property type="component" value="Unassembled WGS sequence"/>
</dbReference>
<evidence type="ECO:0000259" key="3">
    <source>
        <dbReference type="Pfam" id="PF09832"/>
    </source>
</evidence>
<dbReference type="InterPro" id="IPR018637">
    <property type="entry name" value="DUF2059"/>
</dbReference>
<accession>A0ABT7NC33</accession>
<protein>
    <submittedName>
        <fullName evidence="4">DUF2059 domain-containing protein</fullName>
    </submittedName>
</protein>
<feature type="domain" description="DUF2059" evidence="3">
    <location>
        <begin position="107"/>
        <end position="148"/>
    </location>
</feature>
<sequence length="198" mass="21320">MKRIKLAVLAAAMSASSFVWAQGKADLIKQFLEFQRPGIEALARGLVTQASDPIAMAGSEYLRTQVPAEKRESLAKAADAELKKYFDDAYPYVRDKAVQAAPGAIGPVLENNFSEEELRQLIAWISSPLAKKYQELNPQMQAALMKQVVADTRSSIEPKIRALDTSVAKALGAPTGPAPSNSGGKSSSGSKSQQQQKK</sequence>
<feature type="signal peptide" evidence="2">
    <location>
        <begin position="1"/>
        <end position="21"/>
    </location>
</feature>
<reference evidence="4" key="1">
    <citation type="submission" date="2023-06" db="EMBL/GenBank/DDBJ databases">
        <authorList>
            <person name="Jiang Y."/>
            <person name="Liu Q."/>
        </authorList>
    </citation>
    <scope>NUCLEOTIDE SEQUENCE</scope>
    <source>
        <strain evidence="4">CGMCC 1.12089</strain>
    </source>
</reference>